<keyword evidence="6" id="KW-0699">rRNA-binding</keyword>
<dbReference type="GO" id="GO:0000028">
    <property type="term" value="P:ribosomal small subunit assembly"/>
    <property type="evidence" value="ECO:0007669"/>
    <property type="project" value="TreeGrafter"/>
</dbReference>
<feature type="binding site" evidence="6">
    <location>
        <begin position="61"/>
        <end position="65"/>
    </location>
    <ligand>
        <name>GTP</name>
        <dbReference type="ChEBI" id="CHEBI:37565"/>
    </ligand>
</feature>
<dbReference type="InterPro" id="IPR009019">
    <property type="entry name" value="KH_sf_prok-type"/>
</dbReference>
<protein>
    <recommendedName>
        <fullName evidence="2 6">GTPase Era</fullName>
    </recommendedName>
</protein>
<feature type="domain" description="Era-type G" evidence="8">
    <location>
        <begin position="6"/>
        <end position="172"/>
    </location>
</feature>
<evidence type="ECO:0000256" key="1">
    <source>
        <dbReference type="ARBA" id="ARBA00007921"/>
    </source>
</evidence>
<dbReference type="GO" id="GO:0005886">
    <property type="term" value="C:plasma membrane"/>
    <property type="evidence" value="ECO:0007669"/>
    <property type="project" value="UniProtKB-SubCell"/>
</dbReference>
<dbReference type="SUPFAM" id="SSF52540">
    <property type="entry name" value="P-loop containing nucleoside triphosphate hydrolases"/>
    <property type="match status" value="1"/>
</dbReference>
<dbReference type="PROSITE" id="PS51713">
    <property type="entry name" value="G_ERA"/>
    <property type="match status" value="1"/>
</dbReference>
<evidence type="ECO:0000256" key="2">
    <source>
        <dbReference type="ARBA" id="ARBA00020484"/>
    </source>
</evidence>
<comment type="similarity">
    <text evidence="1 6 7">Belongs to the TRAFAC class TrmE-Era-EngA-EngB-Septin-like GTPase superfamily. Era GTPase family.</text>
</comment>
<feature type="binding site" evidence="6">
    <location>
        <begin position="121"/>
        <end position="124"/>
    </location>
    <ligand>
        <name>GTP</name>
        <dbReference type="ChEBI" id="CHEBI:37565"/>
    </ligand>
</feature>
<feature type="region of interest" description="G1" evidence="7">
    <location>
        <begin position="14"/>
        <end position="21"/>
    </location>
</feature>
<dbReference type="InterPro" id="IPR015946">
    <property type="entry name" value="KH_dom-like_a/b"/>
</dbReference>
<evidence type="ECO:0000256" key="7">
    <source>
        <dbReference type="PROSITE-ProRule" id="PRU01050"/>
    </source>
</evidence>
<dbReference type="Gene3D" id="3.30.300.20">
    <property type="match status" value="1"/>
</dbReference>
<dbReference type="InterPro" id="IPR030388">
    <property type="entry name" value="G_ERA_dom"/>
</dbReference>
<dbReference type="HAMAP" id="MF_00367">
    <property type="entry name" value="GTPase_Era"/>
    <property type="match status" value="1"/>
</dbReference>
<keyword evidence="6" id="KW-0472">Membrane</keyword>
<dbReference type="Pfam" id="PF07650">
    <property type="entry name" value="KH_2"/>
    <property type="match status" value="1"/>
</dbReference>
<keyword evidence="10" id="KW-1185">Reference proteome</keyword>
<evidence type="ECO:0000313" key="9">
    <source>
        <dbReference type="EMBL" id="KAA5537526.1"/>
    </source>
</evidence>
<dbReference type="PANTHER" id="PTHR42698">
    <property type="entry name" value="GTPASE ERA"/>
    <property type="match status" value="1"/>
</dbReference>
<sequence>MEATHKAGFVNIFGPPNAGKSTLMNALLGERLAIVSPKVQTTRHRILGILTEENYQIIFSDTPGIIDPQYKLHNKMMQQVRSAVEDADVALLMVDATDDPDSFSTIIDSLKLKTKKILLVNKVDLIEDKEKQAELVKAFEDKIKPDKTMVISALKKINTKKIVPAILKFLPEAPPFYPDEDISDRPMRFFVSEMIREKIYSIYDQEIPYHTAVLVQTFEELPHVTKIRADIVVTRETQKMIMLGTGGSMIKKLGMQSRESIEKFLDKKVFLELFVKVRPKWRENDTYLKEYGY</sequence>
<dbReference type="Proteomes" id="UP000323632">
    <property type="component" value="Unassembled WGS sequence"/>
</dbReference>
<dbReference type="InterPro" id="IPR006073">
    <property type="entry name" value="GTP-bd"/>
</dbReference>
<dbReference type="SUPFAM" id="SSF54814">
    <property type="entry name" value="Prokaryotic type KH domain (KH-domain type II)"/>
    <property type="match status" value="1"/>
</dbReference>
<accession>A0A5M6CRD1</accession>
<dbReference type="InterPro" id="IPR005662">
    <property type="entry name" value="GTPase_Era-like"/>
</dbReference>
<feature type="region of interest" description="G3" evidence="7">
    <location>
        <begin position="61"/>
        <end position="64"/>
    </location>
</feature>
<dbReference type="InterPro" id="IPR004044">
    <property type="entry name" value="KH_dom_type_2"/>
</dbReference>
<dbReference type="Gene3D" id="3.40.50.300">
    <property type="entry name" value="P-loop containing nucleotide triphosphate hydrolases"/>
    <property type="match status" value="1"/>
</dbReference>
<dbReference type="InterPro" id="IPR027417">
    <property type="entry name" value="P-loop_NTPase"/>
</dbReference>
<dbReference type="Pfam" id="PF01926">
    <property type="entry name" value="MMR_HSR1"/>
    <property type="match status" value="1"/>
</dbReference>
<reference evidence="9 10" key="1">
    <citation type="submission" date="2019-09" db="EMBL/GenBank/DDBJ databases">
        <title>Genome sequence and assembly of Taibaiella sp.</title>
        <authorList>
            <person name="Chhetri G."/>
        </authorList>
    </citation>
    <scope>NUCLEOTIDE SEQUENCE [LARGE SCALE GENOMIC DNA]</scope>
    <source>
        <strain evidence="9 10">KVB11</strain>
    </source>
</reference>
<feature type="region of interest" description="G5" evidence="7">
    <location>
        <begin position="151"/>
        <end position="153"/>
    </location>
</feature>
<dbReference type="CDD" id="cd04163">
    <property type="entry name" value="Era"/>
    <property type="match status" value="1"/>
</dbReference>
<evidence type="ECO:0000256" key="6">
    <source>
        <dbReference type="HAMAP-Rule" id="MF_00367"/>
    </source>
</evidence>
<dbReference type="GO" id="GO:0005525">
    <property type="term" value="F:GTP binding"/>
    <property type="evidence" value="ECO:0007669"/>
    <property type="project" value="UniProtKB-UniRule"/>
</dbReference>
<evidence type="ECO:0000256" key="4">
    <source>
        <dbReference type="ARBA" id="ARBA00022884"/>
    </source>
</evidence>
<dbReference type="NCBIfam" id="TIGR00436">
    <property type="entry name" value="era"/>
    <property type="match status" value="1"/>
</dbReference>
<proteinExistence type="inferred from homology"/>
<dbReference type="AlphaFoldDB" id="A0A5M6CRD1"/>
<dbReference type="GO" id="GO:0043024">
    <property type="term" value="F:ribosomal small subunit binding"/>
    <property type="evidence" value="ECO:0007669"/>
    <property type="project" value="TreeGrafter"/>
</dbReference>
<feature type="region of interest" description="G2" evidence="7">
    <location>
        <begin position="40"/>
        <end position="44"/>
    </location>
</feature>
<dbReference type="NCBIfam" id="TIGR00231">
    <property type="entry name" value="small_GTP"/>
    <property type="match status" value="1"/>
</dbReference>
<evidence type="ECO:0000259" key="8">
    <source>
        <dbReference type="PROSITE" id="PS51713"/>
    </source>
</evidence>
<dbReference type="GO" id="GO:0003924">
    <property type="term" value="F:GTPase activity"/>
    <property type="evidence" value="ECO:0007669"/>
    <property type="project" value="UniProtKB-UniRule"/>
</dbReference>
<comment type="subcellular location">
    <subcellularLocation>
        <location evidence="6">Cytoplasm</location>
    </subcellularLocation>
    <subcellularLocation>
        <location evidence="6">Cell membrane</location>
        <topology evidence="6">Peripheral membrane protein</topology>
    </subcellularLocation>
</comment>
<keyword evidence="4 6" id="KW-0694">RNA-binding</keyword>
<keyword evidence="5 6" id="KW-0342">GTP-binding</keyword>
<feature type="binding site" evidence="6">
    <location>
        <begin position="14"/>
        <end position="21"/>
    </location>
    <ligand>
        <name>GTP</name>
        <dbReference type="ChEBI" id="CHEBI:37565"/>
    </ligand>
</feature>
<dbReference type="EMBL" id="VWSH01000001">
    <property type="protein sequence ID" value="KAA5537526.1"/>
    <property type="molecule type" value="Genomic_DNA"/>
</dbReference>
<dbReference type="NCBIfam" id="NF000908">
    <property type="entry name" value="PRK00089.1"/>
    <property type="match status" value="1"/>
</dbReference>
<dbReference type="PANTHER" id="PTHR42698:SF1">
    <property type="entry name" value="GTPASE ERA, MITOCHONDRIAL"/>
    <property type="match status" value="1"/>
</dbReference>
<comment type="caution">
    <text evidence="9">The sequence shown here is derived from an EMBL/GenBank/DDBJ whole genome shotgun (WGS) entry which is preliminary data.</text>
</comment>
<evidence type="ECO:0000256" key="3">
    <source>
        <dbReference type="ARBA" id="ARBA00022741"/>
    </source>
</evidence>
<dbReference type="InterPro" id="IPR005225">
    <property type="entry name" value="Small_GTP-bd"/>
</dbReference>
<comment type="function">
    <text evidence="6">An essential GTPase that binds both GDP and GTP, with rapid nucleotide exchange. Plays a role in 16S rRNA processing and 30S ribosomal subunit biogenesis and possibly also in cell cycle regulation and energy metabolism.</text>
</comment>
<evidence type="ECO:0000256" key="5">
    <source>
        <dbReference type="ARBA" id="ARBA00023134"/>
    </source>
</evidence>
<keyword evidence="6" id="KW-1003">Cell membrane</keyword>
<keyword evidence="6" id="KW-0963">Cytoplasm</keyword>
<organism evidence="9 10">
    <name type="scientific">Taibaiella lutea</name>
    <dbReference type="NCBI Taxonomy" id="2608001"/>
    <lineage>
        <taxon>Bacteria</taxon>
        <taxon>Pseudomonadati</taxon>
        <taxon>Bacteroidota</taxon>
        <taxon>Chitinophagia</taxon>
        <taxon>Chitinophagales</taxon>
        <taxon>Chitinophagaceae</taxon>
        <taxon>Taibaiella</taxon>
    </lineage>
</organism>
<feature type="region of interest" description="G4" evidence="7">
    <location>
        <begin position="121"/>
        <end position="124"/>
    </location>
</feature>
<evidence type="ECO:0000313" key="10">
    <source>
        <dbReference type="Proteomes" id="UP000323632"/>
    </source>
</evidence>
<dbReference type="CDD" id="cd22534">
    <property type="entry name" value="KH-II_Era"/>
    <property type="match status" value="1"/>
</dbReference>
<dbReference type="GO" id="GO:0005829">
    <property type="term" value="C:cytosol"/>
    <property type="evidence" value="ECO:0007669"/>
    <property type="project" value="TreeGrafter"/>
</dbReference>
<name>A0A5M6CRD1_9BACT</name>
<keyword evidence="6" id="KW-0690">Ribosome biogenesis</keyword>
<gene>
    <name evidence="6" type="primary">era</name>
    <name evidence="9" type="ORF">F0919_04600</name>
</gene>
<keyword evidence="3 6" id="KW-0547">Nucleotide-binding</keyword>
<dbReference type="GO" id="GO:0070181">
    <property type="term" value="F:small ribosomal subunit rRNA binding"/>
    <property type="evidence" value="ECO:0007669"/>
    <property type="project" value="UniProtKB-UniRule"/>
</dbReference>
<comment type="subunit">
    <text evidence="6">Monomer.</text>
</comment>